<gene>
    <name evidence="4" type="ORF">JW886_07370</name>
</gene>
<organism evidence="4 5">
    <name type="scientific">Lactococcus taiwanensis</name>
    <dbReference type="NCBI Taxonomy" id="1151742"/>
    <lineage>
        <taxon>Bacteria</taxon>
        <taxon>Bacillati</taxon>
        <taxon>Bacillota</taxon>
        <taxon>Bacilli</taxon>
        <taxon>Lactobacillales</taxon>
        <taxon>Streptococcaceae</taxon>
        <taxon>Lactococcus</taxon>
    </lineage>
</organism>
<name>A0AA45KFA3_9LACT</name>
<feature type="compositionally biased region" description="Polar residues" evidence="1">
    <location>
        <begin position="288"/>
        <end position="305"/>
    </location>
</feature>
<feature type="transmembrane region" description="Helical" evidence="2">
    <location>
        <begin position="528"/>
        <end position="545"/>
    </location>
</feature>
<feature type="signal peptide" evidence="3">
    <location>
        <begin position="1"/>
        <end position="38"/>
    </location>
</feature>
<evidence type="ECO:0000256" key="3">
    <source>
        <dbReference type="SAM" id="SignalP"/>
    </source>
</evidence>
<keyword evidence="2" id="KW-0812">Transmembrane</keyword>
<keyword evidence="5" id="KW-1185">Reference proteome</keyword>
<dbReference type="RefSeq" id="WP_205871720.1">
    <property type="nucleotide sequence ID" value="NZ_CP070872.1"/>
</dbReference>
<feature type="compositionally biased region" description="Low complexity" evidence="1">
    <location>
        <begin position="476"/>
        <end position="486"/>
    </location>
</feature>
<feature type="region of interest" description="Disordered" evidence="1">
    <location>
        <begin position="310"/>
        <end position="329"/>
    </location>
</feature>
<evidence type="ECO:0000313" key="5">
    <source>
        <dbReference type="Proteomes" id="UP000663608"/>
    </source>
</evidence>
<sequence>MRKNQLVKVSISLSVCLGVIYPYLMSSPVSLSSWAAHAATVNMTYTDEQQITYTLDDTLKTAEVTTYSGKPGVDIIIPDNLCVNGKSYAVTSIGTYAFLNSGIHSVVIGNNVSDINTSAFQTTTAAPDYYKKALIQVTLGTKVQNIKTDAFAGNALSQLILPDALQKIATRAFSNNQLTTLSIGKNVTDIMSKAFQSNQLTTISFDPSAQTIVGSAAFSGSPVLSLTLGTGVYWPSDALNKASLLFNQLDDLPETGIRSVSISPEGSCQKSWLLQAPLEEEVEKQDDSNSTPSLSGTENSPTQDEIKSLETTTTDATNFDSPTTEDSGMIPDLAVTNVQDSDPSKSSSEEVQKENNEENTNISPILIESPELTMVNPSVSAASSLSISSSITTHNPSEKTGLTKTVIPVRGVASKNLWMPDQLKAQKNLKRFAYPTFSMVIPSFLPQSKAKSKLKIVPCTTLLGQIKPTSNKKKPLLSAAAPMSAPTSKNGIPKTPVQVPQEKIIKSFVKSNIPSGTSAHNKLEKLEYVFLSVTFLFGVLFGKFLPVPTKKNRLK</sequence>
<proteinExistence type="predicted"/>
<feature type="region of interest" description="Disordered" evidence="1">
    <location>
        <begin position="473"/>
        <end position="496"/>
    </location>
</feature>
<evidence type="ECO:0000256" key="2">
    <source>
        <dbReference type="SAM" id="Phobius"/>
    </source>
</evidence>
<dbReference type="AlphaFoldDB" id="A0AA45KFA3"/>
<dbReference type="Proteomes" id="UP000663608">
    <property type="component" value="Chromosome"/>
</dbReference>
<feature type="region of interest" description="Disordered" evidence="1">
    <location>
        <begin position="280"/>
        <end position="305"/>
    </location>
</feature>
<keyword evidence="2" id="KW-0472">Membrane</keyword>
<dbReference type="Pfam" id="PF13306">
    <property type="entry name" value="LRR_5"/>
    <property type="match status" value="2"/>
</dbReference>
<keyword evidence="3" id="KW-0732">Signal</keyword>
<feature type="compositionally biased region" description="Basic and acidic residues" evidence="1">
    <location>
        <begin position="347"/>
        <end position="356"/>
    </location>
</feature>
<dbReference type="KEGG" id="lti:JW886_07370"/>
<evidence type="ECO:0000313" key="4">
    <source>
        <dbReference type="EMBL" id="QSE76283.1"/>
    </source>
</evidence>
<feature type="compositionally biased region" description="Polar residues" evidence="1">
    <location>
        <begin position="336"/>
        <end position="346"/>
    </location>
</feature>
<dbReference type="EMBL" id="CP070872">
    <property type="protein sequence ID" value="QSE76283.1"/>
    <property type="molecule type" value="Genomic_DNA"/>
</dbReference>
<protein>
    <submittedName>
        <fullName evidence="4">Leucine-rich repeat domain-containing protein</fullName>
    </submittedName>
</protein>
<keyword evidence="2" id="KW-1133">Transmembrane helix</keyword>
<accession>A0AA45KFA3</accession>
<dbReference type="InterPro" id="IPR032675">
    <property type="entry name" value="LRR_dom_sf"/>
</dbReference>
<feature type="chain" id="PRO_5041427451" evidence="3">
    <location>
        <begin position="39"/>
        <end position="555"/>
    </location>
</feature>
<dbReference type="InterPro" id="IPR026906">
    <property type="entry name" value="LRR_5"/>
</dbReference>
<reference evidence="4 5" key="1">
    <citation type="submission" date="2021-02" db="EMBL/GenBank/DDBJ databases">
        <title>Complete genome sequence of Lactococcus lactis strain K_LL004.</title>
        <authorList>
            <person name="Kim H.B."/>
        </authorList>
    </citation>
    <scope>NUCLEOTIDE SEQUENCE [LARGE SCALE GENOMIC DNA]</scope>
    <source>
        <strain evidence="4 5">K_LL004</strain>
    </source>
</reference>
<feature type="region of interest" description="Disordered" evidence="1">
    <location>
        <begin position="336"/>
        <end position="364"/>
    </location>
</feature>
<feature type="compositionally biased region" description="Polar residues" evidence="1">
    <location>
        <begin position="310"/>
        <end position="326"/>
    </location>
</feature>
<dbReference type="Gene3D" id="3.80.10.10">
    <property type="entry name" value="Ribonuclease Inhibitor"/>
    <property type="match status" value="1"/>
</dbReference>
<evidence type="ECO:0000256" key="1">
    <source>
        <dbReference type="SAM" id="MobiDB-lite"/>
    </source>
</evidence>